<dbReference type="EMBL" id="DS566021">
    <property type="status" value="NOT_ANNOTATED_CDS"/>
    <property type="molecule type" value="Genomic_DNA"/>
</dbReference>
<evidence type="ECO:0000313" key="8">
    <source>
        <dbReference type="Proteomes" id="UP000005238"/>
    </source>
</evidence>
<dbReference type="EnsemblProtists" id="Phyra94803">
    <property type="protein sequence ID" value="Phyra94803"/>
    <property type="gene ID" value="Phyra94803"/>
</dbReference>
<dbReference type="eggNOG" id="ENOG502RWUD">
    <property type="taxonomic scope" value="Eukaryota"/>
</dbReference>
<dbReference type="InterPro" id="IPR001876">
    <property type="entry name" value="Znf_RanBP2"/>
</dbReference>
<dbReference type="HOGENOM" id="CLU_749010_0_0_1"/>
<sequence>MARTRQQEPGADWSCPLCTLLNAAADDHCAACDNARPPLHQLRNPQPPEPPATATTASSVQHVYRPAVDAVEGSADAVDHWVETGKQEKLDEVEEEEEEEDTAMDVEEPCFNLLGMGASVFDAPVTDDTTEDQYDGDVVVVSSPARYPGFMPASKVRIDEPAIEKKLACAGLDLSDTDDEEEKPKHLRRQKEDSWEDNPVLSPARTSSYNFDESELENPYADLSQYDDYAPFNEAADAETDFVDEISDNEVAMPLHNPRPVNVRADLKEFKHFVCMEDLQGDYGCRINYNKMSHKSYADRLAARQTQSRKRKRDAVRKKSSEPATSASRDGKAARGSKKRKTAAAPRRGADLGEDISTMAWEGVGSAGYH</sequence>
<dbReference type="OMA" id="ACDNARP"/>
<dbReference type="InterPro" id="IPR036443">
    <property type="entry name" value="Znf_RanBP2_sf"/>
</dbReference>
<reference evidence="8" key="1">
    <citation type="journal article" date="2006" name="Science">
        <title>Phytophthora genome sequences uncover evolutionary origins and mechanisms of pathogenesis.</title>
        <authorList>
            <person name="Tyler B.M."/>
            <person name="Tripathy S."/>
            <person name="Zhang X."/>
            <person name="Dehal P."/>
            <person name="Jiang R.H."/>
            <person name="Aerts A."/>
            <person name="Arredondo F.D."/>
            <person name="Baxter L."/>
            <person name="Bensasson D."/>
            <person name="Beynon J.L."/>
            <person name="Chapman J."/>
            <person name="Damasceno C.M."/>
            <person name="Dorrance A.E."/>
            <person name="Dou D."/>
            <person name="Dickerman A.W."/>
            <person name="Dubchak I.L."/>
            <person name="Garbelotto M."/>
            <person name="Gijzen M."/>
            <person name="Gordon S.G."/>
            <person name="Govers F."/>
            <person name="Grunwald N.J."/>
            <person name="Huang W."/>
            <person name="Ivors K.L."/>
            <person name="Jones R.W."/>
            <person name="Kamoun S."/>
            <person name="Krampis K."/>
            <person name="Lamour K.H."/>
            <person name="Lee M.K."/>
            <person name="McDonald W.H."/>
            <person name="Medina M."/>
            <person name="Meijer H.J."/>
            <person name="Nordberg E.K."/>
            <person name="Maclean D.J."/>
            <person name="Ospina-Giraldo M.D."/>
            <person name="Morris P.F."/>
            <person name="Phuntumart V."/>
            <person name="Putnam N.H."/>
            <person name="Rash S."/>
            <person name="Rose J.K."/>
            <person name="Sakihama Y."/>
            <person name="Salamov A.A."/>
            <person name="Savidor A."/>
            <person name="Scheuring C.F."/>
            <person name="Smith B.M."/>
            <person name="Sobral B.W."/>
            <person name="Terry A."/>
            <person name="Torto-Alalibo T.A."/>
            <person name="Win J."/>
            <person name="Xu Z."/>
            <person name="Zhang H."/>
            <person name="Grigoriev I.V."/>
            <person name="Rokhsar D.S."/>
            <person name="Boore J.L."/>
        </authorList>
    </citation>
    <scope>NUCLEOTIDE SEQUENCE [LARGE SCALE GENOMIC DNA]</scope>
    <source>
        <strain evidence="8">Pr102</strain>
    </source>
</reference>
<organism evidence="7 8">
    <name type="scientific">Phytophthora ramorum</name>
    <name type="common">Sudden oak death agent</name>
    <dbReference type="NCBI Taxonomy" id="164328"/>
    <lineage>
        <taxon>Eukaryota</taxon>
        <taxon>Sar</taxon>
        <taxon>Stramenopiles</taxon>
        <taxon>Oomycota</taxon>
        <taxon>Peronosporomycetes</taxon>
        <taxon>Peronosporales</taxon>
        <taxon>Peronosporaceae</taxon>
        <taxon>Phytophthora</taxon>
    </lineage>
</organism>
<accession>H3HC50</accession>
<evidence type="ECO:0000256" key="4">
    <source>
        <dbReference type="PROSITE-ProRule" id="PRU00322"/>
    </source>
</evidence>
<keyword evidence="2 4" id="KW-0863">Zinc-finger</keyword>
<dbReference type="Pfam" id="PF00641">
    <property type="entry name" value="Zn_ribbon_RanBP"/>
    <property type="match status" value="1"/>
</dbReference>
<dbReference type="SMART" id="SM00547">
    <property type="entry name" value="ZnF_RBZ"/>
    <property type="match status" value="1"/>
</dbReference>
<evidence type="ECO:0000256" key="3">
    <source>
        <dbReference type="ARBA" id="ARBA00022833"/>
    </source>
</evidence>
<dbReference type="AlphaFoldDB" id="H3HC50"/>
<feature type="region of interest" description="Disordered" evidence="5">
    <location>
        <begin position="174"/>
        <end position="212"/>
    </location>
</feature>
<feature type="region of interest" description="Disordered" evidence="5">
    <location>
        <begin position="299"/>
        <end position="356"/>
    </location>
</feature>
<dbReference type="PROSITE" id="PS50199">
    <property type="entry name" value="ZF_RANBP2_2"/>
    <property type="match status" value="1"/>
</dbReference>
<reference evidence="7" key="2">
    <citation type="submission" date="2015-06" db="UniProtKB">
        <authorList>
            <consortium name="EnsemblProtists"/>
        </authorList>
    </citation>
    <scope>IDENTIFICATION</scope>
    <source>
        <strain evidence="7">Pr102</strain>
    </source>
</reference>
<keyword evidence="3" id="KW-0862">Zinc</keyword>
<dbReference type="Proteomes" id="UP000005238">
    <property type="component" value="Unassembled WGS sequence"/>
</dbReference>
<proteinExistence type="predicted"/>
<evidence type="ECO:0000313" key="7">
    <source>
        <dbReference type="EnsemblProtists" id="Phyra94803"/>
    </source>
</evidence>
<protein>
    <recommendedName>
        <fullName evidence="6">RanBP2-type domain-containing protein</fullName>
    </recommendedName>
</protein>
<feature type="domain" description="RanBP2-type" evidence="6">
    <location>
        <begin position="8"/>
        <end position="38"/>
    </location>
</feature>
<dbReference type="InParanoid" id="H3HC50"/>
<evidence type="ECO:0000256" key="1">
    <source>
        <dbReference type="ARBA" id="ARBA00022723"/>
    </source>
</evidence>
<dbReference type="GO" id="GO:0008270">
    <property type="term" value="F:zinc ion binding"/>
    <property type="evidence" value="ECO:0007669"/>
    <property type="project" value="UniProtKB-KW"/>
</dbReference>
<dbReference type="PROSITE" id="PS01358">
    <property type="entry name" value="ZF_RANBP2_1"/>
    <property type="match status" value="1"/>
</dbReference>
<dbReference type="SUPFAM" id="SSF90209">
    <property type="entry name" value="Ran binding protein zinc finger-like"/>
    <property type="match status" value="1"/>
</dbReference>
<evidence type="ECO:0000259" key="6">
    <source>
        <dbReference type="PROSITE" id="PS50199"/>
    </source>
</evidence>
<name>H3HC50_PHYRM</name>
<evidence type="ECO:0000256" key="2">
    <source>
        <dbReference type="ARBA" id="ARBA00022771"/>
    </source>
</evidence>
<keyword evidence="1" id="KW-0479">Metal-binding</keyword>
<keyword evidence="8" id="KW-1185">Reference proteome</keyword>
<dbReference type="VEuPathDB" id="FungiDB:KRP23_11622"/>
<feature type="compositionally biased region" description="Basic residues" evidence="5">
    <location>
        <begin position="307"/>
        <end position="318"/>
    </location>
</feature>
<feature type="region of interest" description="Disordered" evidence="5">
    <location>
        <begin position="33"/>
        <end position="59"/>
    </location>
</feature>
<dbReference type="Gene3D" id="4.10.1060.10">
    <property type="entry name" value="Zinc finger, RanBP2-type"/>
    <property type="match status" value="1"/>
</dbReference>
<evidence type="ECO:0000256" key="5">
    <source>
        <dbReference type="SAM" id="MobiDB-lite"/>
    </source>
</evidence>
<dbReference type="VEuPathDB" id="FungiDB:KRP22_11012"/>